<dbReference type="Proteomes" id="UP000185511">
    <property type="component" value="Chromosome"/>
</dbReference>
<reference evidence="3" key="1">
    <citation type="submission" date="2016-06" db="EMBL/GenBank/DDBJ databases">
        <title>Complete genome sequence of Actinoalloteichus fjordicus DSM 46855 (=ADI127-17), type strain of the new species Actinoalloteichus fjordicus.</title>
        <authorList>
            <person name="Ruckert C."/>
            <person name="Nouioui I."/>
            <person name="Willmese J."/>
            <person name="van Wezel G."/>
            <person name="Klenk H.-P."/>
            <person name="Kalinowski J."/>
            <person name="Zotchev S.B."/>
        </authorList>
    </citation>
    <scope>NUCLEOTIDE SEQUENCE [LARGE SCALE GENOMIC DNA]</scope>
    <source>
        <strain evidence="3">ADI127-7</strain>
    </source>
</reference>
<dbReference type="InterPro" id="IPR024020">
    <property type="entry name" value="Anit_sigma_mycothiol_RsrA"/>
</dbReference>
<dbReference type="EMBL" id="CP016076">
    <property type="protein sequence ID" value="APU17292.1"/>
    <property type="molecule type" value="Genomic_DNA"/>
</dbReference>
<keyword evidence="3" id="KW-1185">Reference proteome</keyword>
<dbReference type="RefSeq" id="WP_075742668.1">
    <property type="nucleotide sequence ID" value="NZ_CP016076.1"/>
</dbReference>
<dbReference type="Pfam" id="PF13490">
    <property type="entry name" value="zf-HC2"/>
    <property type="match status" value="1"/>
</dbReference>
<feature type="domain" description="Putative zinc-finger" evidence="1">
    <location>
        <begin position="11"/>
        <end position="44"/>
    </location>
</feature>
<evidence type="ECO:0000313" key="2">
    <source>
        <dbReference type="EMBL" id="APU17292.1"/>
    </source>
</evidence>
<organism evidence="2 3">
    <name type="scientific">Actinoalloteichus fjordicus</name>
    <dbReference type="NCBI Taxonomy" id="1612552"/>
    <lineage>
        <taxon>Bacteria</taxon>
        <taxon>Bacillati</taxon>
        <taxon>Actinomycetota</taxon>
        <taxon>Actinomycetes</taxon>
        <taxon>Pseudonocardiales</taxon>
        <taxon>Pseudonocardiaceae</taxon>
        <taxon>Actinoalloteichus</taxon>
    </lineage>
</organism>
<dbReference type="InterPro" id="IPR027383">
    <property type="entry name" value="Znf_put"/>
</dbReference>
<protein>
    <submittedName>
        <fullName evidence="2">Mycothiol system anti-sigma-R factor</fullName>
    </submittedName>
</protein>
<name>A0AAC9LGR0_9PSEU</name>
<gene>
    <name evidence="2" type="ORF">UA74_26435</name>
</gene>
<sequence>MSDERPHETPCTEVLGELWLLLDHECAQGRGDALRRHLDECGPCLEHFGIEEHLKELLARKCGNEQAPDALKERLRTSIRETVLEQAQVTVEHGPRGRTVEVELRARTPDAAPPQRVQVRED</sequence>
<dbReference type="KEGG" id="acad:UA74_26435"/>
<accession>A0AAC9LGR0</accession>
<evidence type="ECO:0000259" key="1">
    <source>
        <dbReference type="Pfam" id="PF13490"/>
    </source>
</evidence>
<dbReference type="NCBIfam" id="TIGR03988">
    <property type="entry name" value="antisig_RsrA"/>
    <property type="match status" value="1"/>
</dbReference>
<evidence type="ECO:0000313" key="3">
    <source>
        <dbReference type="Proteomes" id="UP000185511"/>
    </source>
</evidence>
<proteinExistence type="predicted"/>
<dbReference type="AlphaFoldDB" id="A0AAC9LGR0"/>